<sequence>MTVSYVLQAGAVEDLRSVIRYTRETWGAVQARAYANKLHNGLQRLSQGQGTYKILVEVHPALRVTRCQHHYIFCLMLENAQALVIAILHEKMDLIAKITDRLS</sequence>
<dbReference type="AlphaFoldDB" id="V4PNF3"/>
<evidence type="ECO:0000256" key="1">
    <source>
        <dbReference type="ARBA" id="ARBA00022649"/>
    </source>
</evidence>
<proteinExistence type="predicted"/>
<protein>
    <recommendedName>
        <fullName evidence="4">Plasmid stabilization protein ParE</fullName>
    </recommendedName>
</protein>
<dbReference type="EMBL" id="AWGB01000033">
    <property type="protein sequence ID" value="ESQ88824.1"/>
    <property type="molecule type" value="Genomic_DNA"/>
</dbReference>
<evidence type="ECO:0000313" key="2">
    <source>
        <dbReference type="EMBL" id="ESQ88824.1"/>
    </source>
</evidence>
<evidence type="ECO:0008006" key="4">
    <source>
        <dbReference type="Google" id="ProtNLM"/>
    </source>
</evidence>
<dbReference type="RefSeq" id="WP_018083015.1">
    <property type="nucleotide sequence ID" value="NZ_AQWM01000022.1"/>
</dbReference>
<evidence type="ECO:0000313" key="3">
    <source>
        <dbReference type="Proteomes" id="UP000017837"/>
    </source>
</evidence>
<dbReference type="PATRIC" id="fig|1121022.4.peg.3064"/>
<keyword evidence="3" id="KW-1185">Reference proteome</keyword>
<dbReference type="Gene3D" id="3.30.2310.20">
    <property type="entry name" value="RelE-like"/>
    <property type="match status" value="1"/>
</dbReference>
<keyword evidence="1" id="KW-1277">Toxin-antitoxin system</keyword>
<dbReference type="Proteomes" id="UP000017837">
    <property type="component" value="Unassembled WGS sequence"/>
</dbReference>
<gene>
    <name evidence="2" type="ORF">ABENE_15050</name>
</gene>
<dbReference type="InterPro" id="IPR007712">
    <property type="entry name" value="RelE/ParE_toxin"/>
</dbReference>
<dbReference type="Pfam" id="PF05016">
    <property type="entry name" value="ParE_toxin"/>
    <property type="match status" value="1"/>
</dbReference>
<reference evidence="2 3" key="1">
    <citation type="journal article" date="2014" name="Nature">
        <title>Sequential evolution of bacterial morphology by co-option of a developmental regulator.</title>
        <authorList>
            <person name="Jiang C."/>
            <person name="Brown P.J."/>
            <person name="Ducret A."/>
            <person name="Brun Y.V."/>
        </authorList>
    </citation>
    <scope>NUCLEOTIDE SEQUENCE [LARGE SCALE GENOMIC DNA]</scope>
    <source>
        <strain evidence="2 3">DSM 16100</strain>
    </source>
</reference>
<dbReference type="OrthoDB" id="7173315at2"/>
<comment type="caution">
    <text evidence="2">The sequence shown here is derived from an EMBL/GenBank/DDBJ whole genome shotgun (WGS) entry which is preliminary data.</text>
</comment>
<name>V4PNF3_9CAUL</name>
<organism evidence="2 3">
    <name type="scientific">Asticcacaulis benevestitus DSM 16100 = ATCC BAA-896</name>
    <dbReference type="NCBI Taxonomy" id="1121022"/>
    <lineage>
        <taxon>Bacteria</taxon>
        <taxon>Pseudomonadati</taxon>
        <taxon>Pseudomonadota</taxon>
        <taxon>Alphaproteobacteria</taxon>
        <taxon>Caulobacterales</taxon>
        <taxon>Caulobacteraceae</taxon>
        <taxon>Asticcacaulis</taxon>
    </lineage>
</organism>
<accession>V4PNF3</accession>
<dbReference type="eggNOG" id="COG3668">
    <property type="taxonomic scope" value="Bacteria"/>
</dbReference>
<dbReference type="InterPro" id="IPR035093">
    <property type="entry name" value="RelE/ParE_toxin_dom_sf"/>
</dbReference>